<organism evidence="1 2">
    <name type="scientific">Paracidovorax konjaci</name>
    <dbReference type="NCBI Taxonomy" id="32040"/>
    <lineage>
        <taxon>Bacteria</taxon>
        <taxon>Pseudomonadati</taxon>
        <taxon>Pseudomonadota</taxon>
        <taxon>Betaproteobacteria</taxon>
        <taxon>Burkholderiales</taxon>
        <taxon>Comamonadaceae</taxon>
        <taxon>Paracidovorax</taxon>
    </lineage>
</organism>
<accession>A0A1I1W822</accession>
<gene>
    <name evidence="1" type="ORF">SAMN04489710_10878</name>
</gene>
<dbReference type="STRING" id="32040.SAMN04489710_10878"/>
<protein>
    <recommendedName>
        <fullName evidence="3">DUF1579 domain-containing protein</fullName>
    </recommendedName>
</protein>
<dbReference type="OrthoDB" id="512336at2"/>
<reference evidence="2" key="1">
    <citation type="submission" date="2016-10" db="EMBL/GenBank/DDBJ databases">
        <authorList>
            <person name="Varghese N."/>
            <person name="Submissions S."/>
        </authorList>
    </citation>
    <scope>NUCLEOTIDE SEQUENCE [LARGE SCALE GENOMIC DNA]</scope>
    <source>
        <strain evidence="2">DSM 7481</strain>
    </source>
</reference>
<dbReference type="InterPro" id="IPR011473">
    <property type="entry name" value="DUF1579"/>
</dbReference>
<dbReference type="Pfam" id="PF07617">
    <property type="entry name" value="DUF1579"/>
    <property type="match status" value="1"/>
</dbReference>
<evidence type="ECO:0008006" key="3">
    <source>
        <dbReference type="Google" id="ProtNLM"/>
    </source>
</evidence>
<dbReference type="RefSeq" id="WP_092953376.1">
    <property type="nucleotide sequence ID" value="NZ_FOMQ01000008.1"/>
</dbReference>
<keyword evidence="2" id="KW-1185">Reference proteome</keyword>
<dbReference type="EMBL" id="FOMQ01000008">
    <property type="protein sequence ID" value="SFD89543.1"/>
    <property type="molecule type" value="Genomic_DNA"/>
</dbReference>
<dbReference type="Proteomes" id="UP000199517">
    <property type="component" value="Unassembled WGS sequence"/>
</dbReference>
<name>A0A1I1W822_9BURK</name>
<proteinExistence type="predicted"/>
<sequence length="167" mass="18446">MEIPEPQEQHRWLHRLEGDWTVESSADMGPGQPPAHGTGTERVRRLGALWVVCEGEGGMPGGGPAHVRMTLGYDPHQQAFVGHWVGSMMTHQWIYRGTLDAGGTVLALETEGPSFTGNGTLMRYRDTITLLGPDERALTSSALQPDGQWKSFMRATYRRVRPLPEAP</sequence>
<evidence type="ECO:0000313" key="1">
    <source>
        <dbReference type="EMBL" id="SFD89543.1"/>
    </source>
</evidence>
<evidence type="ECO:0000313" key="2">
    <source>
        <dbReference type="Proteomes" id="UP000199517"/>
    </source>
</evidence>
<dbReference type="AlphaFoldDB" id="A0A1I1W822"/>